<dbReference type="EMBL" id="LNIX01000035">
    <property type="protein sequence ID" value="OXA40066.1"/>
    <property type="molecule type" value="Genomic_DNA"/>
</dbReference>
<sequence length="239" mass="26647">MKHKRVSRPPERFSYGVKNKSSKLGDFPKLCLAPYSGTTNEDRNQIQSPDSESNIEVNANGTSNGRNTSTPSDEIIYSSGAQLLPSDLNADGMIPNVENDNVESRLPQDETIPTCKKSKSQMLDRNHLQPCQLTRRFNESPGSSHFDEHDFNEGFTRQQATPIELLRSLVQNVKMINLDRKVTRLSTGEGLDKGGTEFTLPDQFTDLEAFLAFDKSIENHLDKDVKLKLMLCGGNSVGK</sequence>
<name>A0A226D720_FOLCA</name>
<feature type="compositionally biased region" description="Polar residues" evidence="1">
    <location>
        <begin position="45"/>
        <end position="72"/>
    </location>
</feature>
<reference evidence="2 3" key="1">
    <citation type="submission" date="2015-12" db="EMBL/GenBank/DDBJ databases">
        <title>The genome of Folsomia candida.</title>
        <authorList>
            <person name="Faddeeva A."/>
            <person name="Derks M.F."/>
            <person name="Anvar Y."/>
            <person name="Smit S."/>
            <person name="Van Straalen N."/>
            <person name="Roelofs D."/>
        </authorList>
    </citation>
    <scope>NUCLEOTIDE SEQUENCE [LARGE SCALE GENOMIC DNA]</scope>
    <source>
        <strain evidence="2 3">VU population</strain>
        <tissue evidence="2">Whole body</tissue>
    </source>
</reference>
<proteinExistence type="predicted"/>
<comment type="caution">
    <text evidence="2">The sequence shown here is derived from an EMBL/GenBank/DDBJ whole genome shotgun (WGS) entry which is preliminary data.</text>
</comment>
<organism evidence="2 3">
    <name type="scientific">Folsomia candida</name>
    <name type="common">Springtail</name>
    <dbReference type="NCBI Taxonomy" id="158441"/>
    <lineage>
        <taxon>Eukaryota</taxon>
        <taxon>Metazoa</taxon>
        <taxon>Ecdysozoa</taxon>
        <taxon>Arthropoda</taxon>
        <taxon>Hexapoda</taxon>
        <taxon>Collembola</taxon>
        <taxon>Entomobryomorpha</taxon>
        <taxon>Isotomoidea</taxon>
        <taxon>Isotomidae</taxon>
        <taxon>Proisotominae</taxon>
        <taxon>Folsomia</taxon>
    </lineage>
</organism>
<dbReference type="Proteomes" id="UP000198287">
    <property type="component" value="Unassembled WGS sequence"/>
</dbReference>
<keyword evidence="3" id="KW-1185">Reference proteome</keyword>
<evidence type="ECO:0000256" key="1">
    <source>
        <dbReference type="SAM" id="MobiDB-lite"/>
    </source>
</evidence>
<protein>
    <submittedName>
        <fullName evidence="2">Uncharacterized protein</fullName>
    </submittedName>
</protein>
<dbReference type="AlphaFoldDB" id="A0A226D720"/>
<gene>
    <name evidence="2" type="ORF">Fcan01_25177</name>
</gene>
<feature type="region of interest" description="Disordered" evidence="1">
    <location>
        <begin position="1"/>
        <end position="73"/>
    </location>
</feature>
<evidence type="ECO:0000313" key="3">
    <source>
        <dbReference type="Proteomes" id="UP000198287"/>
    </source>
</evidence>
<accession>A0A226D720</accession>
<evidence type="ECO:0000313" key="2">
    <source>
        <dbReference type="EMBL" id="OXA40066.1"/>
    </source>
</evidence>